<dbReference type="Proteomes" id="UP000644548">
    <property type="component" value="Unassembled WGS sequence"/>
</dbReference>
<gene>
    <name evidence="1" type="ORF">GCM10008960_27750</name>
</gene>
<accession>A0ABQ2S5F4</accession>
<name>A0ABQ2S5F4_9DEIO</name>
<reference evidence="2" key="1">
    <citation type="journal article" date="2019" name="Int. J. Syst. Evol. Microbiol.">
        <title>The Global Catalogue of Microorganisms (GCM) 10K type strain sequencing project: providing services to taxonomists for standard genome sequencing and annotation.</title>
        <authorList>
            <consortium name="The Broad Institute Genomics Platform"/>
            <consortium name="The Broad Institute Genome Sequencing Center for Infectious Disease"/>
            <person name="Wu L."/>
            <person name="Ma J."/>
        </authorList>
    </citation>
    <scope>NUCLEOTIDE SEQUENCE [LARGE SCALE GENOMIC DNA]</scope>
    <source>
        <strain evidence="2">JCM 31405</strain>
    </source>
</reference>
<evidence type="ECO:0000313" key="2">
    <source>
        <dbReference type="Proteomes" id="UP000644548"/>
    </source>
</evidence>
<dbReference type="RefSeq" id="WP_189073770.1">
    <property type="nucleotide sequence ID" value="NZ_BMQN01000007.1"/>
</dbReference>
<dbReference type="InterPro" id="IPR020323">
    <property type="entry name" value="DUF2716"/>
</dbReference>
<organism evidence="1 2">
    <name type="scientific">Deinococcus sedimenti</name>
    <dbReference type="NCBI Taxonomy" id="1867090"/>
    <lineage>
        <taxon>Bacteria</taxon>
        <taxon>Thermotogati</taxon>
        <taxon>Deinococcota</taxon>
        <taxon>Deinococci</taxon>
        <taxon>Deinococcales</taxon>
        <taxon>Deinococcaceae</taxon>
        <taxon>Deinococcus</taxon>
    </lineage>
</organism>
<sequence>MSGWRKLEEPEYTHIWDYVYDGLGFHPSTAFSHWPGFREPTPSVTFKLPPQWSEDEIDELYAGFWDAIRRITAPGEEVYALDWQHDCFAYTPSDVAVPTKSHPWTHGVFPDGDYAITLAVDLSWGTLGHPWEGTICVFGEPLLGALETNLPHILRQVIRQRR</sequence>
<proteinExistence type="predicted"/>
<protein>
    <recommendedName>
        <fullName evidence="3">DUF2716 domain-containing protein</fullName>
    </recommendedName>
</protein>
<keyword evidence="2" id="KW-1185">Reference proteome</keyword>
<evidence type="ECO:0000313" key="1">
    <source>
        <dbReference type="EMBL" id="GGR99521.1"/>
    </source>
</evidence>
<comment type="caution">
    <text evidence="1">The sequence shown here is derived from an EMBL/GenBank/DDBJ whole genome shotgun (WGS) entry which is preliminary data.</text>
</comment>
<evidence type="ECO:0008006" key="3">
    <source>
        <dbReference type="Google" id="ProtNLM"/>
    </source>
</evidence>
<dbReference type="Pfam" id="PF10898">
    <property type="entry name" value="DUF2716"/>
    <property type="match status" value="1"/>
</dbReference>
<dbReference type="EMBL" id="BMQN01000007">
    <property type="protein sequence ID" value="GGR99521.1"/>
    <property type="molecule type" value="Genomic_DNA"/>
</dbReference>